<accession>A0AAY5KBZ9</accession>
<evidence type="ECO:0000256" key="3">
    <source>
        <dbReference type="SAM" id="MobiDB-lite"/>
    </source>
</evidence>
<evidence type="ECO:0000313" key="5">
    <source>
        <dbReference type="Proteomes" id="UP000265140"/>
    </source>
</evidence>
<dbReference type="GO" id="GO:0043235">
    <property type="term" value="C:receptor complex"/>
    <property type="evidence" value="ECO:0007669"/>
    <property type="project" value="TreeGrafter"/>
</dbReference>
<dbReference type="InterPro" id="IPR051221">
    <property type="entry name" value="LDLR-related"/>
</dbReference>
<dbReference type="InterPro" id="IPR002172">
    <property type="entry name" value="LDrepeatLR_classA_rpt"/>
</dbReference>
<dbReference type="GO" id="GO:0042562">
    <property type="term" value="F:hormone binding"/>
    <property type="evidence" value="ECO:0007669"/>
    <property type="project" value="TreeGrafter"/>
</dbReference>
<dbReference type="Proteomes" id="UP000265140">
    <property type="component" value="Chromosome 11"/>
</dbReference>
<keyword evidence="1 2" id="KW-1015">Disulfide bond</keyword>
<protein>
    <submittedName>
        <fullName evidence="4">Uncharacterized protein</fullName>
    </submittedName>
</protein>
<dbReference type="InterPro" id="IPR036055">
    <property type="entry name" value="LDL_receptor-like_sf"/>
</dbReference>
<evidence type="ECO:0000256" key="1">
    <source>
        <dbReference type="ARBA" id="ARBA00023157"/>
    </source>
</evidence>
<comment type="caution">
    <text evidence="2">Lacks conserved residue(s) required for the propagation of feature annotation.</text>
</comment>
<dbReference type="SMART" id="SM00192">
    <property type="entry name" value="LDLa"/>
    <property type="match status" value="3"/>
</dbReference>
<reference evidence="4" key="2">
    <citation type="submission" date="2025-08" db="UniProtKB">
        <authorList>
            <consortium name="Ensembl"/>
        </authorList>
    </citation>
    <scope>IDENTIFICATION</scope>
</reference>
<organism evidence="4 5">
    <name type="scientific">Esox lucius</name>
    <name type="common">Northern pike</name>
    <dbReference type="NCBI Taxonomy" id="8010"/>
    <lineage>
        <taxon>Eukaryota</taxon>
        <taxon>Metazoa</taxon>
        <taxon>Chordata</taxon>
        <taxon>Craniata</taxon>
        <taxon>Vertebrata</taxon>
        <taxon>Euteleostomi</taxon>
        <taxon>Actinopterygii</taxon>
        <taxon>Neopterygii</taxon>
        <taxon>Teleostei</taxon>
        <taxon>Protacanthopterygii</taxon>
        <taxon>Esociformes</taxon>
        <taxon>Esocidae</taxon>
        <taxon>Esox</taxon>
    </lineage>
</organism>
<evidence type="ECO:0000313" key="4">
    <source>
        <dbReference type="Ensembl" id="ENSELUP00000085750.1"/>
    </source>
</evidence>
<evidence type="ECO:0000256" key="2">
    <source>
        <dbReference type="PROSITE-ProRule" id="PRU00124"/>
    </source>
</evidence>
<keyword evidence="5" id="KW-1185">Reference proteome</keyword>
<dbReference type="GO" id="GO:0016324">
    <property type="term" value="C:apical plasma membrane"/>
    <property type="evidence" value="ECO:0007669"/>
    <property type="project" value="TreeGrafter"/>
</dbReference>
<reference evidence="4" key="3">
    <citation type="submission" date="2025-09" db="UniProtKB">
        <authorList>
            <consortium name="Ensembl"/>
        </authorList>
    </citation>
    <scope>IDENTIFICATION</scope>
</reference>
<feature type="region of interest" description="Disordered" evidence="3">
    <location>
        <begin position="148"/>
        <end position="167"/>
    </location>
</feature>
<dbReference type="AlphaFoldDB" id="A0AAY5KBZ9"/>
<sequence length="167" mass="18035">MPSNQALTSARPACVSPSVTCRGSTLCISQSQLCDGQRDCPDGFDEEFCITKCPNRGKSPSTPSPDIPPALPACVSPSVMCRGSTLCISQSQLCDGQRDCPDGFDEEFCITKCPNRDPTNNPLCPPGEFRCKDRRRCIGRALVCDGRSHCHDGSDEVDSRQNGPLSY</sequence>
<dbReference type="PANTHER" id="PTHR22722:SF14">
    <property type="entry name" value="MEGALIN, ISOFORM A"/>
    <property type="match status" value="1"/>
</dbReference>
<feature type="compositionally biased region" description="Basic and acidic residues" evidence="3">
    <location>
        <begin position="148"/>
        <end position="159"/>
    </location>
</feature>
<name>A0AAY5KBZ9_ESOLU</name>
<dbReference type="Gene3D" id="4.10.400.10">
    <property type="entry name" value="Low-density Lipoprotein Receptor"/>
    <property type="match status" value="3"/>
</dbReference>
<dbReference type="Ensembl" id="ENSELUT00000100598.1">
    <property type="protein sequence ID" value="ENSELUP00000085750.1"/>
    <property type="gene ID" value="ENSELUG00000042581.1"/>
</dbReference>
<proteinExistence type="predicted"/>
<dbReference type="SUPFAM" id="SSF57424">
    <property type="entry name" value="LDL receptor-like module"/>
    <property type="match status" value="3"/>
</dbReference>
<reference evidence="4 5" key="1">
    <citation type="submission" date="2020-02" db="EMBL/GenBank/DDBJ databases">
        <title>Esox lucius (northern pike) genome, fEsoLuc1, primary haplotype.</title>
        <authorList>
            <person name="Myers G."/>
            <person name="Karagic N."/>
            <person name="Meyer A."/>
            <person name="Pippel M."/>
            <person name="Reichard M."/>
            <person name="Winkler S."/>
            <person name="Tracey A."/>
            <person name="Sims Y."/>
            <person name="Howe K."/>
            <person name="Rhie A."/>
            <person name="Formenti G."/>
            <person name="Durbin R."/>
            <person name="Fedrigo O."/>
            <person name="Jarvis E.D."/>
        </authorList>
    </citation>
    <scope>NUCLEOTIDE SEQUENCE [LARGE SCALE GENOMIC DNA]</scope>
</reference>
<dbReference type="Pfam" id="PF00057">
    <property type="entry name" value="Ldl_recept_a"/>
    <property type="match status" value="3"/>
</dbReference>
<dbReference type="PROSITE" id="PS50068">
    <property type="entry name" value="LDLRA_2"/>
    <property type="match status" value="3"/>
</dbReference>
<dbReference type="GO" id="GO:0006898">
    <property type="term" value="P:receptor-mediated endocytosis"/>
    <property type="evidence" value="ECO:0007669"/>
    <property type="project" value="TreeGrafter"/>
</dbReference>
<dbReference type="CDD" id="cd00112">
    <property type="entry name" value="LDLa"/>
    <property type="match status" value="3"/>
</dbReference>
<feature type="disulfide bond" evidence="2">
    <location>
        <begin position="34"/>
        <end position="49"/>
    </location>
</feature>
<dbReference type="GeneTree" id="ENSGT01120000277394"/>
<dbReference type="PANTHER" id="PTHR22722">
    <property type="entry name" value="LOW-DENSITY LIPOPROTEIN RECEPTOR-RELATED PROTEIN 2-RELATED"/>
    <property type="match status" value="1"/>
</dbReference>
<dbReference type="PRINTS" id="PR00261">
    <property type="entry name" value="LDLRECEPTOR"/>
</dbReference>
<feature type="disulfide bond" evidence="2">
    <location>
        <begin position="94"/>
        <end position="109"/>
    </location>
</feature>